<dbReference type="Gene3D" id="1.20.5.4130">
    <property type="match status" value="1"/>
</dbReference>
<evidence type="ECO:0000256" key="4">
    <source>
        <dbReference type="ARBA" id="ARBA00022741"/>
    </source>
</evidence>
<evidence type="ECO:0000256" key="3">
    <source>
        <dbReference type="ARBA" id="ARBA00022737"/>
    </source>
</evidence>
<dbReference type="PANTHER" id="PTHR19338">
    <property type="entry name" value="TRANSLOCASE OF INNER MITOCHONDRIAL MEMBRANE 13 HOMOLOG"/>
    <property type="match status" value="1"/>
</dbReference>
<dbReference type="STRING" id="4540.A0A3L6R5V6"/>
<dbReference type="AlphaFoldDB" id="A0A3L6R5V6"/>
<dbReference type="EMBL" id="PQIB02000009">
    <property type="protein sequence ID" value="RLM97873.1"/>
    <property type="molecule type" value="Genomic_DNA"/>
</dbReference>
<comment type="caution">
    <text evidence="9">The sequence shown here is derived from an EMBL/GenBank/DDBJ whole genome shotgun (WGS) entry which is preliminary data.</text>
</comment>
<keyword evidence="4" id="KW-0547">Nucleotide-binding</keyword>
<dbReference type="Pfam" id="PF18052">
    <property type="entry name" value="Rx_N"/>
    <property type="match status" value="1"/>
</dbReference>
<sequence length="250" mass="27525">MESAAVGAFLKSVMGRLFLLLEKEYSKHRGLAQEAASIQHDLRMIAAAMDDQLGALGRPERTAVARLYSAEILDLAHDIEDCVDRFTHRLSYADEIHKLKRRLKEARQRVVDSAPVGRPGGLPSSATLDASKPCPAVTRNPAGMEKPMEEMLSLLREVDEISQRIKAILLDILQQVVPKDSMDLDADTNNLEALLKEYLSGKRYLIVIDGVQMDEWRAVNSAFVDSSAGSRIILTTTIQSVANVCSHGNG</sequence>
<dbReference type="InterPro" id="IPR002182">
    <property type="entry name" value="NB-ARC"/>
</dbReference>
<keyword evidence="3" id="KW-0677">Repeat</keyword>
<accession>A0A3L6R5V6</accession>
<dbReference type="GO" id="GO:0043531">
    <property type="term" value="F:ADP binding"/>
    <property type="evidence" value="ECO:0007669"/>
    <property type="project" value="InterPro"/>
</dbReference>
<evidence type="ECO:0000313" key="10">
    <source>
        <dbReference type="Proteomes" id="UP000275267"/>
    </source>
</evidence>
<feature type="domain" description="NB-ARC" evidence="7">
    <location>
        <begin position="164"/>
        <end position="245"/>
    </location>
</feature>
<dbReference type="Gene3D" id="3.40.50.300">
    <property type="entry name" value="P-loop containing nucleotide triphosphate hydrolases"/>
    <property type="match status" value="1"/>
</dbReference>
<keyword evidence="10" id="KW-1185">Reference proteome</keyword>
<evidence type="ECO:0000313" key="9">
    <source>
        <dbReference type="EMBL" id="RLM97873.1"/>
    </source>
</evidence>
<dbReference type="OrthoDB" id="6161812at2759"/>
<dbReference type="Pfam" id="PF00931">
    <property type="entry name" value="NB-ARC"/>
    <property type="match status" value="1"/>
</dbReference>
<evidence type="ECO:0000256" key="2">
    <source>
        <dbReference type="ARBA" id="ARBA00022614"/>
    </source>
</evidence>
<dbReference type="InterPro" id="IPR041118">
    <property type="entry name" value="Rx_N"/>
</dbReference>
<evidence type="ECO:0000256" key="5">
    <source>
        <dbReference type="ARBA" id="ARBA00022821"/>
    </source>
</evidence>
<dbReference type="InterPro" id="IPR027417">
    <property type="entry name" value="P-loop_NTPase"/>
</dbReference>
<evidence type="ECO:0000259" key="8">
    <source>
        <dbReference type="Pfam" id="PF18052"/>
    </source>
</evidence>
<comment type="similarity">
    <text evidence="1">Belongs to the disease resistance NB-LRR family.</text>
</comment>
<evidence type="ECO:0000259" key="7">
    <source>
        <dbReference type="Pfam" id="PF00931"/>
    </source>
</evidence>
<proteinExistence type="inferred from homology"/>
<dbReference type="GO" id="GO:0006952">
    <property type="term" value="P:defense response"/>
    <property type="evidence" value="ECO:0007669"/>
    <property type="project" value="UniProtKB-KW"/>
</dbReference>
<feature type="region of interest" description="Disordered" evidence="6">
    <location>
        <begin position="113"/>
        <end position="142"/>
    </location>
</feature>
<evidence type="ECO:0000256" key="1">
    <source>
        <dbReference type="ARBA" id="ARBA00008894"/>
    </source>
</evidence>
<keyword evidence="5" id="KW-0611">Plant defense</keyword>
<dbReference type="SUPFAM" id="SSF52540">
    <property type="entry name" value="P-loop containing nucleoside triphosphate hydrolases"/>
    <property type="match status" value="1"/>
</dbReference>
<organism evidence="9 10">
    <name type="scientific">Panicum miliaceum</name>
    <name type="common">Proso millet</name>
    <name type="synonym">Broomcorn millet</name>
    <dbReference type="NCBI Taxonomy" id="4540"/>
    <lineage>
        <taxon>Eukaryota</taxon>
        <taxon>Viridiplantae</taxon>
        <taxon>Streptophyta</taxon>
        <taxon>Embryophyta</taxon>
        <taxon>Tracheophyta</taxon>
        <taxon>Spermatophyta</taxon>
        <taxon>Magnoliopsida</taxon>
        <taxon>Liliopsida</taxon>
        <taxon>Poales</taxon>
        <taxon>Poaceae</taxon>
        <taxon>PACMAD clade</taxon>
        <taxon>Panicoideae</taxon>
        <taxon>Panicodae</taxon>
        <taxon>Paniceae</taxon>
        <taxon>Panicinae</taxon>
        <taxon>Panicum</taxon>
        <taxon>Panicum sect. Panicum</taxon>
    </lineage>
</organism>
<feature type="domain" description="Disease resistance N-terminal" evidence="8">
    <location>
        <begin position="9"/>
        <end position="95"/>
    </location>
</feature>
<evidence type="ECO:0008006" key="11">
    <source>
        <dbReference type="Google" id="ProtNLM"/>
    </source>
</evidence>
<keyword evidence="2" id="KW-0433">Leucine-rich repeat</keyword>
<protein>
    <recommendedName>
        <fullName evidence="11">Rx N-terminal domain-containing protein</fullName>
    </recommendedName>
</protein>
<name>A0A3L6R5V6_PANMI</name>
<dbReference type="PANTHER" id="PTHR19338:SF46">
    <property type="entry name" value="NB-ARC DOMAIN-CONTAINING PROTEIN"/>
    <property type="match status" value="1"/>
</dbReference>
<dbReference type="Proteomes" id="UP000275267">
    <property type="component" value="Unassembled WGS sequence"/>
</dbReference>
<reference evidence="10" key="1">
    <citation type="journal article" date="2019" name="Nat. Commun.">
        <title>The genome of broomcorn millet.</title>
        <authorList>
            <person name="Zou C."/>
            <person name="Miki D."/>
            <person name="Li D."/>
            <person name="Tang Q."/>
            <person name="Xiao L."/>
            <person name="Rajput S."/>
            <person name="Deng P."/>
            <person name="Jia W."/>
            <person name="Huang R."/>
            <person name="Zhang M."/>
            <person name="Sun Y."/>
            <person name="Hu J."/>
            <person name="Fu X."/>
            <person name="Schnable P.S."/>
            <person name="Li F."/>
            <person name="Zhang H."/>
            <person name="Feng B."/>
            <person name="Zhu X."/>
            <person name="Liu R."/>
            <person name="Schnable J.C."/>
            <person name="Zhu J.-K."/>
            <person name="Zhang H."/>
        </authorList>
    </citation>
    <scope>NUCLEOTIDE SEQUENCE [LARGE SCALE GENOMIC DNA]</scope>
</reference>
<gene>
    <name evidence="9" type="ORF">C2845_PM06G32930</name>
</gene>
<evidence type="ECO:0000256" key="6">
    <source>
        <dbReference type="SAM" id="MobiDB-lite"/>
    </source>
</evidence>